<keyword evidence="4" id="KW-0378">Hydrolase</keyword>
<dbReference type="SUPFAM" id="SSF56784">
    <property type="entry name" value="HAD-like"/>
    <property type="match status" value="1"/>
</dbReference>
<dbReference type="FunFam" id="3.40.50.1000:FF:000192">
    <property type="entry name" value="CTD small phosphatase-like protein"/>
    <property type="match status" value="1"/>
</dbReference>
<dbReference type="EC" id="3.1.3.16" evidence="2"/>
<dbReference type="InterPro" id="IPR050365">
    <property type="entry name" value="TIM50"/>
</dbReference>
<name>A0A7S4EFR9_9STRA</name>
<feature type="domain" description="FCP1 homology" evidence="10">
    <location>
        <begin position="264"/>
        <end position="422"/>
    </location>
</feature>
<dbReference type="Pfam" id="PF03031">
    <property type="entry name" value="NIF"/>
    <property type="match status" value="1"/>
</dbReference>
<protein>
    <recommendedName>
        <fullName evidence="2">protein-serine/threonine phosphatase</fullName>
        <ecNumber evidence="2">3.1.3.16</ecNumber>
    </recommendedName>
</protein>
<evidence type="ECO:0000256" key="3">
    <source>
        <dbReference type="ARBA" id="ARBA00022723"/>
    </source>
</evidence>
<evidence type="ECO:0000256" key="6">
    <source>
        <dbReference type="ARBA" id="ARBA00022912"/>
    </source>
</evidence>
<keyword evidence="5" id="KW-0460">Magnesium</keyword>
<comment type="cofactor">
    <cofactor evidence="1">
        <name>Mg(2+)</name>
        <dbReference type="ChEBI" id="CHEBI:18420"/>
    </cofactor>
</comment>
<dbReference type="CDD" id="cd07521">
    <property type="entry name" value="HAD_FCP1-like"/>
    <property type="match status" value="1"/>
</dbReference>
<dbReference type="GO" id="GO:0004722">
    <property type="term" value="F:protein serine/threonine phosphatase activity"/>
    <property type="evidence" value="ECO:0007669"/>
    <property type="project" value="UniProtKB-EC"/>
</dbReference>
<comment type="catalytic activity">
    <reaction evidence="7">
        <text>O-phospho-L-seryl-[protein] + H2O = L-seryl-[protein] + phosphate</text>
        <dbReference type="Rhea" id="RHEA:20629"/>
        <dbReference type="Rhea" id="RHEA-COMP:9863"/>
        <dbReference type="Rhea" id="RHEA-COMP:11604"/>
        <dbReference type="ChEBI" id="CHEBI:15377"/>
        <dbReference type="ChEBI" id="CHEBI:29999"/>
        <dbReference type="ChEBI" id="CHEBI:43474"/>
        <dbReference type="ChEBI" id="CHEBI:83421"/>
        <dbReference type="EC" id="3.1.3.16"/>
    </reaction>
</comment>
<reference evidence="11" key="1">
    <citation type="submission" date="2021-01" db="EMBL/GenBank/DDBJ databases">
        <authorList>
            <person name="Corre E."/>
            <person name="Pelletier E."/>
            <person name="Niang G."/>
            <person name="Scheremetjew M."/>
            <person name="Finn R."/>
            <person name="Kale V."/>
            <person name="Holt S."/>
            <person name="Cochrane G."/>
            <person name="Meng A."/>
            <person name="Brown T."/>
            <person name="Cohen L."/>
        </authorList>
    </citation>
    <scope>NUCLEOTIDE SEQUENCE</scope>
    <source>
        <strain evidence="11">10249 10 AB</strain>
    </source>
</reference>
<evidence type="ECO:0000313" key="11">
    <source>
        <dbReference type="EMBL" id="CAE0709840.1"/>
    </source>
</evidence>
<evidence type="ECO:0000256" key="2">
    <source>
        <dbReference type="ARBA" id="ARBA00013081"/>
    </source>
</evidence>
<feature type="region of interest" description="Disordered" evidence="9">
    <location>
        <begin position="1"/>
        <end position="195"/>
    </location>
</feature>
<dbReference type="PROSITE" id="PS50969">
    <property type="entry name" value="FCP1"/>
    <property type="match status" value="1"/>
</dbReference>
<feature type="compositionally biased region" description="Basic residues" evidence="9">
    <location>
        <begin position="44"/>
        <end position="58"/>
    </location>
</feature>
<dbReference type="InterPro" id="IPR011948">
    <property type="entry name" value="Dullard_phosphatase"/>
</dbReference>
<feature type="compositionally biased region" description="Polar residues" evidence="9">
    <location>
        <begin position="10"/>
        <end position="23"/>
    </location>
</feature>
<accession>A0A7S4EFR9</accession>
<dbReference type="AlphaFoldDB" id="A0A7S4EFR9"/>
<evidence type="ECO:0000256" key="1">
    <source>
        <dbReference type="ARBA" id="ARBA00001946"/>
    </source>
</evidence>
<sequence>MGGGRRRSALQVSPNDVQPSSKIGESKIKNHQKKDEGHIQHQTREHRHSSRRKSGSKKNRVDPAAMINNDGNAPNISQQRKGRKKKLNLTVDTTPTATNAEHRSPTTPDGVRGKRDLRSPGMPKSPVAETALPDFITQTDANGNATTPRSAQAIEGAARASKIHPSSPSPTTRVGKKQEQDGNESDNSSSTGKDTMEEACHSFVDSFRMMCCCLTTHSGMEQDGSTTKKVQSSKTQDTDDNVDNAKGAADDHHRPKLLGSIHPSDTGKNCLVLDLDETLVHSSFRAVEGADFVIPVKIDEVVHFVYVMKRPGVDEFLLEMAKHYEIVIYTASLNKYADPLLDLLDPHRVIRYRLFRESCVFYEGNYVKDLSVLDRDVAKTIIIDNSPNSYLFHPENAIDCSSFIDDPNDRELDQIGSFLTGIRNAGDVRGIAPQWKDWPVINPIEEEEHL</sequence>
<evidence type="ECO:0000256" key="8">
    <source>
        <dbReference type="ARBA" id="ARBA00048336"/>
    </source>
</evidence>
<feature type="compositionally biased region" description="Polar residues" evidence="9">
    <location>
        <begin position="136"/>
        <end position="150"/>
    </location>
</feature>
<dbReference type="GO" id="GO:0046872">
    <property type="term" value="F:metal ion binding"/>
    <property type="evidence" value="ECO:0007669"/>
    <property type="project" value="UniProtKB-KW"/>
</dbReference>
<evidence type="ECO:0000256" key="9">
    <source>
        <dbReference type="SAM" id="MobiDB-lite"/>
    </source>
</evidence>
<feature type="compositionally biased region" description="Polar residues" evidence="9">
    <location>
        <begin position="90"/>
        <end position="99"/>
    </location>
</feature>
<feature type="compositionally biased region" description="Polar residues" evidence="9">
    <location>
        <begin position="220"/>
        <end position="235"/>
    </location>
</feature>
<dbReference type="Gene3D" id="3.40.50.1000">
    <property type="entry name" value="HAD superfamily/HAD-like"/>
    <property type="match status" value="1"/>
</dbReference>
<organism evidence="11">
    <name type="scientific">Pseudo-nitzschia australis</name>
    <dbReference type="NCBI Taxonomy" id="44445"/>
    <lineage>
        <taxon>Eukaryota</taxon>
        <taxon>Sar</taxon>
        <taxon>Stramenopiles</taxon>
        <taxon>Ochrophyta</taxon>
        <taxon>Bacillariophyta</taxon>
        <taxon>Bacillariophyceae</taxon>
        <taxon>Bacillariophycidae</taxon>
        <taxon>Bacillariales</taxon>
        <taxon>Bacillariaceae</taxon>
        <taxon>Pseudo-nitzschia</taxon>
    </lineage>
</organism>
<dbReference type="SMART" id="SM00577">
    <property type="entry name" value="CPDc"/>
    <property type="match status" value="1"/>
</dbReference>
<evidence type="ECO:0000259" key="10">
    <source>
        <dbReference type="PROSITE" id="PS50969"/>
    </source>
</evidence>
<feature type="region of interest" description="Disordered" evidence="9">
    <location>
        <begin position="220"/>
        <end position="260"/>
    </location>
</feature>
<feature type="compositionally biased region" description="Basic and acidic residues" evidence="9">
    <location>
        <begin position="24"/>
        <end position="43"/>
    </location>
</feature>
<dbReference type="InterPro" id="IPR023214">
    <property type="entry name" value="HAD_sf"/>
</dbReference>
<dbReference type="InterPro" id="IPR036412">
    <property type="entry name" value="HAD-like_sf"/>
</dbReference>
<feature type="compositionally biased region" description="Polar residues" evidence="9">
    <location>
        <begin position="69"/>
        <end position="79"/>
    </location>
</feature>
<evidence type="ECO:0000256" key="7">
    <source>
        <dbReference type="ARBA" id="ARBA00047761"/>
    </source>
</evidence>
<comment type="catalytic activity">
    <reaction evidence="8">
        <text>O-phospho-L-threonyl-[protein] + H2O = L-threonyl-[protein] + phosphate</text>
        <dbReference type="Rhea" id="RHEA:47004"/>
        <dbReference type="Rhea" id="RHEA-COMP:11060"/>
        <dbReference type="Rhea" id="RHEA-COMP:11605"/>
        <dbReference type="ChEBI" id="CHEBI:15377"/>
        <dbReference type="ChEBI" id="CHEBI:30013"/>
        <dbReference type="ChEBI" id="CHEBI:43474"/>
        <dbReference type="ChEBI" id="CHEBI:61977"/>
        <dbReference type="EC" id="3.1.3.16"/>
    </reaction>
</comment>
<proteinExistence type="predicted"/>
<evidence type="ECO:0000256" key="5">
    <source>
        <dbReference type="ARBA" id="ARBA00022842"/>
    </source>
</evidence>
<keyword evidence="3" id="KW-0479">Metal-binding</keyword>
<dbReference type="InterPro" id="IPR004274">
    <property type="entry name" value="FCP1_dom"/>
</dbReference>
<dbReference type="NCBIfam" id="TIGR02251">
    <property type="entry name" value="HIF-SF_euk"/>
    <property type="match status" value="1"/>
</dbReference>
<dbReference type="EMBL" id="HBIX01003346">
    <property type="protein sequence ID" value="CAE0709840.1"/>
    <property type="molecule type" value="Transcribed_RNA"/>
</dbReference>
<gene>
    <name evidence="11" type="ORF">PAUS00366_LOCUS2560</name>
</gene>
<keyword evidence="6" id="KW-0904">Protein phosphatase</keyword>
<evidence type="ECO:0000256" key="4">
    <source>
        <dbReference type="ARBA" id="ARBA00022801"/>
    </source>
</evidence>
<dbReference type="PANTHER" id="PTHR12210">
    <property type="entry name" value="DULLARD PROTEIN PHOSPHATASE"/>
    <property type="match status" value="1"/>
</dbReference>